<dbReference type="Proteomes" id="UP000324800">
    <property type="component" value="Unassembled WGS sequence"/>
</dbReference>
<reference evidence="1 2" key="1">
    <citation type="submission" date="2019-03" db="EMBL/GenBank/DDBJ databases">
        <title>Single cell metagenomics reveals metabolic interactions within the superorganism composed of flagellate Streblomastix strix and complex community of Bacteroidetes bacteria on its surface.</title>
        <authorList>
            <person name="Treitli S.C."/>
            <person name="Kolisko M."/>
            <person name="Husnik F."/>
            <person name="Keeling P."/>
            <person name="Hampl V."/>
        </authorList>
    </citation>
    <scope>NUCLEOTIDE SEQUENCE [LARGE SCALE GENOMIC DNA]</scope>
    <source>
        <strain evidence="1">ST1C</strain>
    </source>
</reference>
<dbReference type="InterPro" id="IPR043136">
    <property type="entry name" value="B30.2/SPRY_sf"/>
</dbReference>
<evidence type="ECO:0000313" key="2">
    <source>
        <dbReference type="Proteomes" id="UP000324800"/>
    </source>
</evidence>
<proteinExistence type="predicted"/>
<comment type="caution">
    <text evidence="1">The sequence shown here is derived from an EMBL/GenBank/DDBJ whole genome shotgun (WGS) entry which is preliminary data.</text>
</comment>
<dbReference type="SUPFAM" id="SSF49899">
    <property type="entry name" value="Concanavalin A-like lectins/glucanases"/>
    <property type="match status" value="1"/>
</dbReference>
<dbReference type="OrthoDB" id="2329056at2759"/>
<sequence length="164" mass="18520">MKKISKTQQKNNCISLSQVLENGVYSVEAVFENTDNNWNGVGIVQDSYNIPDDSRPDQSPGQAHMAVYGVQIFSGNTWCKGNRTDGNAKFQNNQIIKMEYDSEKGTLIFFLDNIQQPVYITGIKEKVRFMIYLYNSGSSCTIRSLKKLAAPTSVYMPNEKAVLW</sequence>
<dbReference type="Gene3D" id="2.60.120.920">
    <property type="match status" value="1"/>
</dbReference>
<gene>
    <name evidence="1" type="ORF">EZS28_045872</name>
</gene>
<dbReference type="AlphaFoldDB" id="A0A5J4TM53"/>
<evidence type="ECO:0008006" key="3">
    <source>
        <dbReference type="Google" id="ProtNLM"/>
    </source>
</evidence>
<protein>
    <recommendedName>
        <fullName evidence="3">B30.2/SPRY domain-containing protein</fullName>
    </recommendedName>
</protein>
<organism evidence="1 2">
    <name type="scientific">Streblomastix strix</name>
    <dbReference type="NCBI Taxonomy" id="222440"/>
    <lineage>
        <taxon>Eukaryota</taxon>
        <taxon>Metamonada</taxon>
        <taxon>Preaxostyla</taxon>
        <taxon>Oxymonadida</taxon>
        <taxon>Streblomastigidae</taxon>
        <taxon>Streblomastix</taxon>
    </lineage>
</organism>
<evidence type="ECO:0000313" key="1">
    <source>
        <dbReference type="EMBL" id="KAA6358601.1"/>
    </source>
</evidence>
<name>A0A5J4TM53_9EUKA</name>
<dbReference type="InterPro" id="IPR013320">
    <property type="entry name" value="ConA-like_dom_sf"/>
</dbReference>
<accession>A0A5J4TM53</accession>
<dbReference type="EMBL" id="SNRW01029617">
    <property type="protein sequence ID" value="KAA6358601.1"/>
    <property type="molecule type" value="Genomic_DNA"/>
</dbReference>